<reference evidence="7 8" key="1">
    <citation type="journal article" date="2021" name="Genome Biol. Evol.">
        <title>Complete Genome Sequencing of a Novel Gloeobacter Species from a Waterfall Cave in Mexico.</title>
        <authorList>
            <person name="Saw J.H."/>
            <person name="Cardona T."/>
            <person name="Montejano G."/>
        </authorList>
    </citation>
    <scope>NUCLEOTIDE SEQUENCE [LARGE SCALE GENOMIC DNA]</scope>
    <source>
        <strain evidence="7">MG652769</strain>
    </source>
</reference>
<dbReference type="InterPro" id="IPR007561">
    <property type="entry name" value="Cell_div_SepF/SepF-rel"/>
</dbReference>
<keyword evidence="5" id="KW-0963">Cytoplasm</keyword>
<evidence type="ECO:0000313" key="8">
    <source>
        <dbReference type="Proteomes" id="UP001054846"/>
    </source>
</evidence>
<dbReference type="RefSeq" id="WP_230840119.1">
    <property type="nucleotide sequence ID" value="NZ_CP063845.1"/>
</dbReference>
<comment type="subcellular location">
    <subcellularLocation>
        <location evidence="5">Cytoplasm</location>
    </subcellularLocation>
    <text evidence="5">Localizes to the division site, in a FtsZ-dependent manner.</text>
</comment>
<feature type="compositionally biased region" description="Low complexity" evidence="6">
    <location>
        <begin position="43"/>
        <end position="62"/>
    </location>
</feature>
<evidence type="ECO:0000256" key="6">
    <source>
        <dbReference type="SAM" id="MobiDB-lite"/>
    </source>
</evidence>
<dbReference type="Proteomes" id="UP001054846">
    <property type="component" value="Chromosome"/>
</dbReference>
<name>A0ABY3PHG2_9CYAN</name>
<accession>A0ABY3PHG2</accession>
<evidence type="ECO:0000256" key="1">
    <source>
        <dbReference type="ARBA" id="ARBA00022618"/>
    </source>
</evidence>
<evidence type="ECO:0000256" key="4">
    <source>
        <dbReference type="ARBA" id="ARBA00044936"/>
    </source>
</evidence>
<dbReference type="PANTHER" id="PTHR35798:SF1">
    <property type="entry name" value="CELL DIVISION PROTEIN SEPF"/>
    <property type="match status" value="1"/>
</dbReference>
<evidence type="ECO:0000256" key="5">
    <source>
        <dbReference type="HAMAP-Rule" id="MF_01197"/>
    </source>
</evidence>
<proteinExistence type="inferred from homology"/>
<dbReference type="EMBL" id="CP063845">
    <property type="protein sequence ID" value="UFP93116.1"/>
    <property type="molecule type" value="Genomic_DNA"/>
</dbReference>
<sequence length="192" mass="20964">MSSFWSKVKDFVGFGDPLEYEEDGEEYEQVYREENKREEARRAAAAGTAAAATPTAAQTSDASPMGSGPARKRVRAGNVIGMPNSGVNEVLVIEPRSFEEAPQIVQHLRDRKSVILNLTLMDSDQAQRSVDFVAGATFAIDGHQERVGDGIFLFTPSSVMISTEMPSQLRQANQAFGGNFRLNPEAPRRAQG</sequence>
<dbReference type="HAMAP" id="MF_01197">
    <property type="entry name" value="SepF"/>
    <property type="match status" value="1"/>
</dbReference>
<comment type="similarity">
    <text evidence="5">Belongs to the SepF family.</text>
</comment>
<dbReference type="Gene3D" id="3.30.110.150">
    <property type="entry name" value="SepF-like protein"/>
    <property type="match status" value="1"/>
</dbReference>
<evidence type="ECO:0000313" key="7">
    <source>
        <dbReference type="EMBL" id="UFP93116.1"/>
    </source>
</evidence>
<keyword evidence="3 5" id="KW-0131">Cell cycle</keyword>
<keyword evidence="1 5" id="KW-0132">Cell division</keyword>
<keyword evidence="8" id="KW-1185">Reference proteome</keyword>
<dbReference type="InterPro" id="IPR038594">
    <property type="entry name" value="SepF-like_sf"/>
</dbReference>
<evidence type="ECO:0000256" key="3">
    <source>
        <dbReference type="ARBA" id="ARBA00023306"/>
    </source>
</evidence>
<dbReference type="GO" id="GO:0051301">
    <property type="term" value="P:cell division"/>
    <property type="evidence" value="ECO:0007669"/>
    <property type="project" value="UniProtKB-KW"/>
</dbReference>
<dbReference type="InterPro" id="IPR023052">
    <property type="entry name" value="Cell_div_SepF"/>
</dbReference>
<feature type="compositionally biased region" description="Basic and acidic residues" evidence="6">
    <location>
        <begin position="29"/>
        <end position="42"/>
    </location>
</feature>
<evidence type="ECO:0000256" key="2">
    <source>
        <dbReference type="ARBA" id="ARBA00023210"/>
    </source>
</evidence>
<dbReference type="PANTHER" id="PTHR35798">
    <property type="entry name" value="CELL DIVISION PROTEIN SEPF"/>
    <property type="match status" value="1"/>
</dbReference>
<organism evidence="7 8">
    <name type="scientific">Gloeobacter morelensis MG652769</name>
    <dbReference type="NCBI Taxonomy" id="2781736"/>
    <lineage>
        <taxon>Bacteria</taxon>
        <taxon>Bacillati</taxon>
        <taxon>Cyanobacteriota</taxon>
        <taxon>Cyanophyceae</taxon>
        <taxon>Gloeobacterales</taxon>
        <taxon>Gloeobacteraceae</taxon>
        <taxon>Gloeobacter</taxon>
        <taxon>Gloeobacter morelensis</taxon>
    </lineage>
</organism>
<gene>
    <name evidence="5" type="primary">sepF</name>
    <name evidence="7" type="ORF">ISF26_15030</name>
</gene>
<comment type="subunit">
    <text evidence="5">Homodimer. Interacts with FtsZ.</text>
</comment>
<feature type="region of interest" description="Disordered" evidence="6">
    <location>
        <begin position="22"/>
        <end position="71"/>
    </location>
</feature>
<protein>
    <recommendedName>
        <fullName evidence="5">Cell division protein SepF</fullName>
    </recommendedName>
</protein>
<keyword evidence="2 5" id="KW-0717">Septation</keyword>
<dbReference type="Pfam" id="PF04472">
    <property type="entry name" value="SepF"/>
    <property type="match status" value="1"/>
</dbReference>
<comment type="function">
    <text evidence="4 5">Cell division protein that is part of the divisome complex and is recruited early to the Z-ring. Probably stimulates Z-ring formation, perhaps through the cross-linking of FtsZ protofilaments. Its function overlaps with FtsA.</text>
</comment>